<sequence length="131" mass="13819">MEIGFVGAGRVGRPMLVNLAAAGHGVTVYDRNAGVLASLRQEGVRPAGSVRDLARLPITLSMLPDGDSAVEFLLDDGGLLTTARPGHCHVLMGTVGPELVRELSAEAAKRPSGSPTHWYPGAWPRRARARS</sequence>
<evidence type="ECO:0000313" key="3">
    <source>
        <dbReference type="EMBL" id="TVT60221.1"/>
    </source>
</evidence>
<dbReference type="AlphaFoldDB" id="A0A558DGS2"/>
<dbReference type="Proteomes" id="UP000320011">
    <property type="component" value="Unassembled WGS sequence"/>
</dbReference>
<dbReference type="InterPro" id="IPR006115">
    <property type="entry name" value="6PGDH_NADP-bd"/>
</dbReference>
<reference evidence="3 4" key="1">
    <citation type="submission" date="2019-07" db="EMBL/GenBank/DDBJ databases">
        <authorList>
            <person name="Duangmal K."/>
            <person name="Teo W.F.A."/>
        </authorList>
    </citation>
    <scope>NUCLEOTIDE SEQUENCE [LARGE SCALE GENOMIC DNA]</scope>
    <source>
        <strain evidence="3 4">TBRC 6029</strain>
    </source>
</reference>
<proteinExistence type="predicted"/>
<keyword evidence="4" id="KW-1185">Reference proteome</keyword>
<feature type="domain" description="6-phosphogluconate dehydrogenase NADP-binding" evidence="2">
    <location>
        <begin position="2"/>
        <end position="110"/>
    </location>
</feature>
<accession>A0A558DGS2</accession>
<gene>
    <name evidence="3" type="ORF">FNH05_04765</name>
</gene>
<dbReference type="PANTHER" id="PTHR43580:SF2">
    <property type="entry name" value="CYTOKINE-LIKE NUCLEAR FACTOR N-PAC"/>
    <property type="match status" value="1"/>
</dbReference>
<protein>
    <recommendedName>
        <fullName evidence="2">6-phosphogluconate dehydrogenase NADP-binding domain-containing protein</fullName>
    </recommendedName>
</protein>
<name>A0A558DGS2_9PSEU</name>
<dbReference type="PANTHER" id="PTHR43580">
    <property type="entry name" value="OXIDOREDUCTASE GLYR1-RELATED"/>
    <property type="match status" value="1"/>
</dbReference>
<dbReference type="OrthoDB" id="3185659at2"/>
<evidence type="ECO:0000313" key="4">
    <source>
        <dbReference type="Proteomes" id="UP000320011"/>
    </source>
</evidence>
<dbReference type="EMBL" id="VJWX01000025">
    <property type="protein sequence ID" value="TVT60221.1"/>
    <property type="molecule type" value="Genomic_DNA"/>
</dbReference>
<dbReference type="SUPFAM" id="SSF51735">
    <property type="entry name" value="NAD(P)-binding Rossmann-fold domains"/>
    <property type="match status" value="1"/>
</dbReference>
<dbReference type="GO" id="GO:0050661">
    <property type="term" value="F:NADP binding"/>
    <property type="evidence" value="ECO:0007669"/>
    <property type="project" value="InterPro"/>
</dbReference>
<dbReference type="InterPro" id="IPR036291">
    <property type="entry name" value="NAD(P)-bd_dom_sf"/>
</dbReference>
<dbReference type="InterPro" id="IPR051265">
    <property type="entry name" value="HIBADH-related_NP60_sf"/>
</dbReference>
<dbReference type="RefSeq" id="WP_144586035.1">
    <property type="nucleotide sequence ID" value="NZ_VJWX01000025.1"/>
</dbReference>
<reference evidence="3 4" key="2">
    <citation type="submission" date="2019-08" db="EMBL/GenBank/DDBJ databases">
        <title>Amycolatopsis acidicola sp. nov., isolated from peat swamp forest soil.</title>
        <authorList>
            <person name="Srisuk N."/>
        </authorList>
    </citation>
    <scope>NUCLEOTIDE SEQUENCE [LARGE SCALE GENOMIC DNA]</scope>
    <source>
        <strain evidence="3 4">TBRC 6029</strain>
    </source>
</reference>
<feature type="region of interest" description="Disordered" evidence="1">
    <location>
        <begin position="104"/>
        <end position="131"/>
    </location>
</feature>
<dbReference type="Gene3D" id="3.40.50.720">
    <property type="entry name" value="NAD(P)-binding Rossmann-like Domain"/>
    <property type="match status" value="1"/>
</dbReference>
<evidence type="ECO:0000259" key="2">
    <source>
        <dbReference type="Pfam" id="PF03446"/>
    </source>
</evidence>
<evidence type="ECO:0000256" key="1">
    <source>
        <dbReference type="SAM" id="MobiDB-lite"/>
    </source>
</evidence>
<comment type="caution">
    <text evidence="3">The sequence shown here is derived from an EMBL/GenBank/DDBJ whole genome shotgun (WGS) entry which is preliminary data.</text>
</comment>
<organism evidence="3 4">
    <name type="scientific">Amycolatopsis rhizosphaerae</name>
    <dbReference type="NCBI Taxonomy" id="2053003"/>
    <lineage>
        <taxon>Bacteria</taxon>
        <taxon>Bacillati</taxon>
        <taxon>Actinomycetota</taxon>
        <taxon>Actinomycetes</taxon>
        <taxon>Pseudonocardiales</taxon>
        <taxon>Pseudonocardiaceae</taxon>
        <taxon>Amycolatopsis</taxon>
    </lineage>
</organism>
<dbReference type="Pfam" id="PF03446">
    <property type="entry name" value="NAD_binding_2"/>
    <property type="match status" value="1"/>
</dbReference>